<feature type="transmembrane region" description="Helical" evidence="1">
    <location>
        <begin position="9"/>
        <end position="28"/>
    </location>
</feature>
<evidence type="ECO:0000256" key="1">
    <source>
        <dbReference type="SAM" id="Phobius"/>
    </source>
</evidence>
<dbReference type="EMBL" id="LZZI01000080">
    <property type="protein sequence ID" value="OOM59167.1"/>
    <property type="molecule type" value="Genomic_DNA"/>
</dbReference>
<feature type="transmembrane region" description="Helical" evidence="1">
    <location>
        <begin position="40"/>
        <end position="58"/>
    </location>
</feature>
<proteinExistence type="predicted"/>
<dbReference type="Proteomes" id="UP000190973">
    <property type="component" value="Unassembled WGS sequence"/>
</dbReference>
<keyword evidence="1" id="KW-0812">Transmembrane</keyword>
<sequence length="130" mass="15883">MKLKKKRSLSIFWVISLIVGCKILYFYIGEYIQYGEFRVIHYILNTLFWMETSIFNIIRSIRSLEIRENGIYNSSGYFYKWNEFQGYSWLLPNKIELKLKKNKSIEIEIKEEFKLKVDEIIQRKIDVYKD</sequence>
<keyword evidence="1" id="KW-0472">Membrane</keyword>
<evidence type="ECO:0000313" key="3">
    <source>
        <dbReference type="Proteomes" id="UP000190973"/>
    </source>
</evidence>
<dbReference type="PROSITE" id="PS51257">
    <property type="entry name" value="PROKAR_LIPOPROTEIN"/>
    <property type="match status" value="1"/>
</dbReference>
<gene>
    <name evidence="2" type="ORF">CLBCK_36180</name>
</gene>
<protein>
    <submittedName>
        <fullName evidence="2">Uncharacterized protein</fullName>
    </submittedName>
</protein>
<evidence type="ECO:0000313" key="2">
    <source>
        <dbReference type="EMBL" id="OOM59167.1"/>
    </source>
</evidence>
<reference evidence="2 3" key="1">
    <citation type="submission" date="2016-05" db="EMBL/GenBank/DDBJ databases">
        <title>Microbial solvent formation.</title>
        <authorList>
            <person name="Poehlein A."/>
            <person name="Montoya Solano J.D."/>
            <person name="Flitsch S."/>
            <person name="Krabben P."/>
            <person name="Duerre P."/>
            <person name="Daniel R."/>
        </authorList>
    </citation>
    <scope>NUCLEOTIDE SEQUENCE [LARGE SCALE GENOMIC DNA]</scope>
    <source>
        <strain evidence="2 3">DSM 53</strain>
    </source>
</reference>
<comment type="caution">
    <text evidence="2">The sequence shown here is derived from an EMBL/GenBank/DDBJ whole genome shotgun (WGS) entry which is preliminary data.</text>
</comment>
<name>A0A1S8S148_CLOBE</name>
<keyword evidence="1" id="KW-1133">Transmembrane helix</keyword>
<dbReference type="AlphaFoldDB" id="A0A1S8S148"/>
<accession>A0A1S8S148</accession>
<organism evidence="2 3">
    <name type="scientific">Clostridium beijerinckii</name>
    <name type="common">Clostridium MP</name>
    <dbReference type="NCBI Taxonomy" id="1520"/>
    <lineage>
        <taxon>Bacteria</taxon>
        <taxon>Bacillati</taxon>
        <taxon>Bacillota</taxon>
        <taxon>Clostridia</taxon>
        <taxon>Eubacteriales</taxon>
        <taxon>Clostridiaceae</taxon>
        <taxon>Clostridium</taxon>
    </lineage>
</organism>
<dbReference type="RefSeq" id="WP_077839986.1">
    <property type="nucleotide sequence ID" value="NZ_JABTAE010000001.1"/>
</dbReference>